<organism evidence="4 5">
    <name type="scientific">Klugiella xanthotipulae</name>
    <dbReference type="NCBI Taxonomy" id="244735"/>
    <lineage>
        <taxon>Bacteria</taxon>
        <taxon>Bacillati</taxon>
        <taxon>Actinomycetota</taxon>
        <taxon>Actinomycetes</taxon>
        <taxon>Micrococcales</taxon>
        <taxon>Microbacteriaceae</taxon>
        <taxon>Klugiella</taxon>
    </lineage>
</organism>
<keyword evidence="4" id="KW-0808">Transferase</keyword>
<dbReference type="EMBL" id="VFPN01000004">
    <property type="protein sequence ID" value="TQM57589.1"/>
    <property type="molecule type" value="Genomic_DNA"/>
</dbReference>
<dbReference type="AlphaFoldDB" id="A0A543HH25"/>
<keyword evidence="2" id="KW-1133">Transmembrane helix</keyword>
<dbReference type="PANTHER" id="PTHR48090">
    <property type="entry name" value="UNDECAPRENYL-PHOSPHATE 4-DEOXY-4-FORMAMIDO-L-ARABINOSE TRANSFERASE-RELATED"/>
    <property type="match status" value="1"/>
</dbReference>
<feature type="transmembrane region" description="Helical" evidence="2">
    <location>
        <begin position="274"/>
        <end position="300"/>
    </location>
</feature>
<feature type="transmembrane region" description="Helical" evidence="2">
    <location>
        <begin position="231"/>
        <end position="262"/>
    </location>
</feature>
<comment type="similarity">
    <text evidence="1">Belongs to the glycosyltransferase 2 family.</text>
</comment>
<evidence type="ECO:0000256" key="1">
    <source>
        <dbReference type="ARBA" id="ARBA00006739"/>
    </source>
</evidence>
<evidence type="ECO:0000256" key="2">
    <source>
        <dbReference type="SAM" id="Phobius"/>
    </source>
</evidence>
<keyword evidence="2" id="KW-0812">Transmembrane</keyword>
<dbReference type="Gene3D" id="3.90.550.10">
    <property type="entry name" value="Spore Coat Polysaccharide Biosynthesis Protein SpsA, Chain A"/>
    <property type="match status" value="1"/>
</dbReference>
<dbReference type="RefSeq" id="WP_246054669.1">
    <property type="nucleotide sequence ID" value="NZ_BAAAYS010000015.1"/>
</dbReference>
<keyword evidence="5" id="KW-1185">Reference proteome</keyword>
<dbReference type="InterPro" id="IPR029044">
    <property type="entry name" value="Nucleotide-diphossugar_trans"/>
</dbReference>
<gene>
    <name evidence="4" type="ORF">FB466_2584</name>
</gene>
<feature type="domain" description="Glycosyltransferase 2-like" evidence="3">
    <location>
        <begin position="16"/>
        <end position="174"/>
    </location>
</feature>
<dbReference type="CDD" id="cd04187">
    <property type="entry name" value="DPM1_like_bac"/>
    <property type="match status" value="1"/>
</dbReference>
<dbReference type="GO" id="GO:0005886">
    <property type="term" value="C:plasma membrane"/>
    <property type="evidence" value="ECO:0007669"/>
    <property type="project" value="TreeGrafter"/>
</dbReference>
<dbReference type="SUPFAM" id="SSF53448">
    <property type="entry name" value="Nucleotide-diphospho-sugar transferases"/>
    <property type="match status" value="1"/>
</dbReference>
<dbReference type="Pfam" id="PF00535">
    <property type="entry name" value="Glycos_transf_2"/>
    <property type="match status" value="1"/>
</dbReference>
<name>A0A543HH25_9MICO</name>
<evidence type="ECO:0000259" key="3">
    <source>
        <dbReference type="Pfam" id="PF00535"/>
    </source>
</evidence>
<comment type="caution">
    <text evidence="4">The sequence shown here is derived from an EMBL/GenBank/DDBJ whole genome shotgun (WGS) entry which is preliminary data.</text>
</comment>
<dbReference type="Proteomes" id="UP000318331">
    <property type="component" value="Unassembled WGS sequence"/>
</dbReference>
<dbReference type="GO" id="GO:0016740">
    <property type="term" value="F:transferase activity"/>
    <property type="evidence" value="ECO:0007669"/>
    <property type="project" value="UniProtKB-KW"/>
</dbReference>
<evidence type="ECO:0000313" key="5">
    <source>
        <dbReference type="Proteomes" id="UP000318331"/>
    </source>
</evidence>
<sequence>MTGGPPGGQKSPIVYSVVIPVYKNEGSLPTVVERLGEMQGRLDGPLEAVFVVDGSPDNSLAILRQLLPEASIRSQLIAHSRNFGSFPAIKAGFAAARGDYVAAMAADLQEPIELIEEFFGCLASGEWDVAVGTREAREDPLVSRTLSRTYWSSYRRLVQPDMPAGGVDIFATTRAVARKLVSLDESHSSLVGLLFWLGYRRIEIPYSRQERVHGKSAWSMRKKVNYLLDSVFSFTSMPITVILALGLTGSLLSVVAAFWVFVSWLVGSVPVQGYTALMLVLLFSTGGVLFAIGVLGTYVWRTYENTKNRPSSVVMSTEVFHDDDA</sequence>
<protein>
    <submittedName>
        <fullName evidence="4">Glycosyltransferase involved in cell wall biosynthesis</fullName>
    </submittedName>
</protein>
<keyword evidence="2" id="KW-0472">Membrane</keyword>
<proteinExistence type="inferred from homology"/>
<reference evidence="4 5" key="1">
    <citation type="submission" date="2019-06" db="EMBL/GenBank/DDBJ databases">
        <title>Sequencing the genomes of 1000 actinobacteria strains.</title>
        <authorList>
            <person name="Klenk H.-P."/>
        </authorList>
    </citation>
    <scope>NUCLEOTIDE SEQUENCE [LARGE SCALE GENOMIC DNA]</scope>
    <source>
        <strain evidence="4 5">DSM 18031</strain>
    </source>
</reference>
<dbReference type="PANTHER" id="PTHR48090:SF8">
    <property type="entry name" value="GLYCOSYLTRANSFERASE CSBB-RELATED"/>
    <property type="match status" value="1"/>
</dbReference>
<dbReference type="InterPro" id="IPR001173">
    <property type="entry name" value="Glyco_trans_2-like"/>
</dbReference>
<evidence type="ECO:0000313" key="4">
    <source>
        <dbReference type="EMBL" id="TQM57589.1"/>
    </source>
</evidence>
<dbReference type="InterPro" id="IPR050256">
    <property type="entry name" value="Glycosyltransferase_2"/>
</dbReference>
<accession>A0A543HH25</accession>